<keyword evidence="5" id="KW-0813">Transport</keyword>
<feature type="transmembrane region" description="Helical" evidence="25">
    <location>
        <begin position="542"/>
        <end position="567"/>
    </location>
</feature>
<keyword evidence="10" id="KW-0967">Endosome</keyword>
<name>A0A665TWQ0_ECHNA</name>
<keyword evidence="18" id="KW-0407">Ion channel</keyword>
<keyword evidence="14" id="KW-0175">Coiled coil</keyword>
<evidence type="ECO:0000256" key="6">
    <source>
        <dbReference type="ARBA" id="ARBA00022568"/>
    </source>
</evidence>
<keyword evidence="13 25" id="KW-1133">Transmembrane helix</keyword>
<proteinExistence type="inferred from homology"/>
<evidence type="ECO:0000256" key="21">
    <source>
        <dbReference type="ARBA" id="ARBA00058420"/>
    </source>
</evidence>
<dbReference type="Gene3D" id="1.20.120.350">
    <property type="entry name" value="Voltage-gated potassium channels. Chain C"/>
    <property type="match status" value="1"/>
</dbReference>
<keyword evidence="16 25" id="KW-0472">Membrane</keyword>
<dbReference type="SUPFAM" id="SSF81324">
    <property type="entry name" value="Voltage-gated potassium channels"/>
    <property type="match status" value="1"/>
</dbReference>
<dbReference type="GO" id="GO:0005765">
    <property type="term" value="C:lysosomal membrane"/>
    <property type="evidence" value="ECO:0007669"/>
    <property type="project" value="UniProtKB-SubCell"/>
</dbReference>
<dbReference type="GO" id="GO:0022832">
    <property type="term" value="F:voltage-gated channel activity"/>
    <property type="evidence" value="ECO:0007669"/>
    <property type="project" value="InterPro"/>
</dbReference>
<dbReference type="Ensembl" id="ENSENLT00000012021.1">
    <property type="protein sequence ID" value="ENSENLP00000011518.1"/>
    <property type="gene ID" value="ENSENLG00000005518.1"/>
</dbReference>
<evidence type="ECO:0000256" key="1">
    <source>
        <dbReference type="ARBA" id="ARBA00004155"/>
    </source>
</evidence>
<evidence type="ECO:0000259" key="26">
    <source>
        <dbReference type="Pfam" id="PF00520"/>
    </source>
</evidence>
<reference evidence="27" key="1">
    <citation type="submission" date="2021-04" db="EMBL/GenBank/DDBJ databases">
        <authorList>
            <consortium name="Wellcome Sanger Institute Data Sharing"/>
        </authorList>
    </citation>
    <scope>NUCLEOTIDE SEQUENCE [LARGE SCALE GENOMIC DNA]</scope>
</reference>
<dbReference type="GO" id="GO:0015280">
    <property type="term" value="F:ligand-gated sodium channel activity"/>
    <property type="evidence" value="ECO:0007669"/>
    <property type="project" value="UniProtKB-ARBA"/>
</dbReference>
<dbReference type="GO" id="GO:0034702">
    <property type="term" value="C:monoatomic ion channel complex"/>
    <property type="evidence" value="ECO:0007669"/>
    <property type="project" value="UniProtKB-KW"/>
</dbReference>
<reference evidence="27" key="2">
    <citation type="submission" date="2025-08" db="UniProtKB">
        <authorList>
            <consortium name="Ensembl"/>
        </authorList>
    </citation>
    <scope>IDENTIFICATION</scope>
</reference>
<feature type="compositionally biased region" description="Polar residues" evidence="24">
    <location>
        <begin position="694"/>
        <end position="705"/>
    </location>
</feature>
<dbReference type="GO" id="GO:0042802">
    <property type="term" value="F:identical protein binding"/>
    <property type="evidence" value="ECO:0007669"/>
    <property type="project" value="UniProtKB-ARBA"/>
</dbReference>
<keyword evidence="6" id="KW-0109">Calcium transport</keyword>
<keyword evidence="8 25" id="KW-0812">Transmembrane</keyword>
<evidence type="ECO:0000256" key="9">
    <source>
        <dbReference type="ARBA" id="ARBA00022737"/>
    </source>
</evidence>
<keyword evidence="15" id="KW-0406">Ion transport</keyword>
<keyword evidence="17" id="KW-0458">Lysosome</keyword>
<dbReference type="Gene3D" id="1.10.287.70">
    <property type="match status" value="2"/>
</dbReference>
<protein>
    <recommendedName>
        <fullName evidence="23">Voltage-dependent calcium channel protein TPC1</fullName>
    </recommendedName>
</protein>
<comment type="similarity">
    <text evidence="4">Belongs to the calcium channel alpha-1 subunit (TC 1.A.1.11) family. Two pore calcium channel subfamily.</text>
</comment>
<dbReference type="Pfam" id="PF00520">
    <property type="entry name" value="Ion_trans"/>
    <property type="match status" value="2"/>
</dbReference>
<evidence type="ECO:0000313" key="27">
    <source>
        <dbReference type="Ensembl" id="ENSENLP00000011518.1"/>
    </source>
</evidence>
<dbReference type="PANTHER" id="PTHR46474:SF1">
    <property type="entry name" value="TWO PORE CHANNEL PROTEIN 1"/>
    <property type="match status" value="1"/>
</dbReference>
<evidence type="ECO:0000256" key="11">
    <source>
        <dbReference type="ARBA" id="ARBA00022837"/>
    </source>
</evidence>
<evidence type="ECO:0000313" key="28">
    <source>
        <dbReference type="Proteomes" id="UP000472264"/>
    </source>
</evidence>
<dbReference type="GO" id="GO:0036019">
    <property type="term" value="C:endolysosome"/>
    <property type="evidence" value="ECO:0007669"/>
    <property type="project" value="UniProtKB-ARBA"/>
</dbReference>
<feature type="domain" description="Ion transport" evidence="26">
    <location>
        <begin position="317"/>
        <end position="567"/>
    </location>
</feature>
<feature type="domain" description="Ion transport" evidence="26">
    <location>
        <begin position="19"/>
        <end position="204"/>
    </location>
</feature>
<dbReference type="GO" id="GO:0075509">
    <property type="term" value="P:endocytosis involved in viral entry into host cell"/>
    <property type="evidence" value="ECO:0007669"/>
    <property type="project" value="UniProtKB-ARBA"/>
</dbReference>
<comment type="subcellular location">
    <subcellularLocation>
        <location evidence="3">Early endosome membrane</location>
        <topology evidence="3">Multi-pass membrane protein</topology>
    </subcellularLocation>
    <subcellularLocation>
        <location evidence="1">Lysosome membrane</location>
        <topology evidence="1">Multi-pass membrane protein</topology>
    </subcellularLocation>
    <subcellularLocation>
        <location evidence="2">Recycling endosome membrane</location>
        <topology evidence="2">Multi-pass membrane protein</topology>
    </subcellularLocation>
</comment>
<evidence type="ECO:0000256" key="2">
    <source>
        <dbReference type="ARBA" id="ARBA00004195"/>
    </source>
</evidence>
<sequence length="705" mass="82114">MLSLCEAPAVPSLRLDVYVHATLELLALVMVAFELCMKLRWLGFHTFIRHKRTMVKTCVLLLQFVEAIVVLIRQTSHVRVTRALRPIFLVDCRYCGAVRRNLRQIFQSLPPFIDILLLLLFFMVIFAILVRFRDSNLLFCPQYFNTLENSLVIQYHIFPDVMMPAYSKNRWSCVFFIVYLSIELYFIMNLLLAVVFDTFNDVEKMKFKSLLLHKRSAIDHAFQLLVSRQRPLGVSLKQFDGLMRFYRPRMSARDRFLTFKALNTSGAPMLSLQDFYKFYEVTGLKWKARRSGEHWFDDLPHTTFLIFKGINLLVKSKAFQYAMYVVVAINGVWILVETYTLNSGFSWSRFVPWSYIVFLTIYGVEVLLKITGLGPMAYFSSGWNLFDFSVTVFAFLGLIALAFDMEPFYFIVVLRPLQLLRLFKIKQRYRNVLDTMFELFPRMASLGLTLIIFYYSFAIVGMEFFADVVFPNCCNTSTVADSYRQINITYGNKTVLEEGYYYLNNFNNILSSFVTLFELTVVNNWYITMEGVTSMTSHWSRLYFMTFYIVTMVVMTIIVAFILDAFVFRMNYSRKNRESLENPEDENGIVFEVEVSRDEALATLELYKQTCPGASSLSSLQGVLQAMDRSGHLSLVYLGRRSRTKSDLSMKMYEEEMQEWYAEYSRENLPQPDQSLEQNLDSPVSDPSPFPEPQLNSQTGPHSIN</sequence>
<evidence type="ECO:0000256" key="24">
    <source>
        <dbReference type="SAM" id="MobiDB-lite"/>
    </source>
</evidence>
<evidence type="ECO:0000256" key="10">
    <source>
        <dbReference type="ARBA" id="ARBA00022753"/>
    </source>
</evidence>
<evidence type="ECO:0000256" key="7">
    <source>
        <dbReference type="ARBA" id="ARBA00022673"/>
    </source>
</evidence>
<evidence type="ECO:0000256" key="15">
    <source>
        <dbReference type="ARBA" id="ARBA00023065"/>
    </source>
</evidence>
<comment type="catalytic activity">
    <reaction evidence="20">
        <text>Na(+)(in) = Na(+)(out)</text>
        <dbReference type="Rhea" id="RHEA:34963"/>
        <dbReference type="ChEBI" id="CHEBI:29101"/>
    </reaction>
    <physiologicalReaction direction="right-to-left" evidence="20">
        <dbReference type="Rhea" id="RHEA:34965"/>
    </physiologicalReaction>
</comment>
<evidence type="ECO:0000256" key="12">
    <source>
        <dbReference type="ARBA" id="ARBA00022882"/>
    </source>
</evidence>
<reference evidence="27" key="3">
    <citation type="submission" date="2025-09" db="UniProtKB">
        <authorList>
            <consortium name="Ensembl"/>
        </authorList>
    </citation>
    <scope>IDENTIFICATION</scope>
</reference>
<dbReference type="GO" id="GO:0005248">
    <property type="term" value="F:voltage-gated sodium channel activity"/>
    <property type="evidence" value="ECO:0007669"/>
    <property type="project" value="UniProtKB-ARBA"/>
</dbReference>
<dbReference type="AlphaFoldDB" id="A0A665TWQ0"/>
<feature type="compositionally biased region" description="Polar residues" evidence="24">
    <location>
        <begin position="671"/>
        <end position="682"/>
    </location>
</feature>
<accession>A0A665TWQ0</accession>
<keyword evidence="11" id="KW-0106">Calcium</keyword>
<keyword evidence="7" id="KW-0107">Calcium channel</keyword>
<dbReference type="Proteomes" id="UP000472264">
    <property type="component" value="Chromosome 9"/>
</dbReference>
<dbReference type="InterPro" id="IPR028801">
    <property type="entry name" value="TPC1_animal"/>
</dbReference>
<feature type="transmembrane region" description="Helical" evidence="25">
    <location>
        <begin position="17"/>
        <end position="37"/>
    </location>
</feature>
<dbReference type="FunFam" id="1.20.120.350:FF:000031">
    <property type="entry name" value="Two pore calcium channel protein 1"/>
    <property type="match status" value="1"/>
</dbReference>
<evidence type="ECO:0000256" key="22">
    <source>
        <dbReference type="ARBA" id="ARBA00066252"/>
    </source>
</evidence>
<dbReference type="InterPro" id="IPR027359">
    <property type="entry name" value="Volt_channel_dom_sf"/>
</dbReference>
<evidence type="ECO:0000256" key="19">
    <source>
        <dbReference type="ARBA" id="ARBA00044615"/>
    </source>
</evidence>
<evidence type="ECO:0000256" key="5">
    <source>
        <dbReference type="ARBA" id="ARBA00022448"/>
    </source>
</evidence>
<evidence type="ECO:0000256" key="20">
    <source>
        <dbReference type="ARBA" id="ARBA00051945"/>
    </source>
</evidence>
<dbReference type="GO" id="GO:0005262">
    <property type="term" value="F:calcium channel activity"/>
    <property type="evidence" value="ECO:0007669"/>
    <property type="project" value="UniProtKB-KW"/>
</dbReference>
<keyword evidence="12" id="KW-0851">Voltage-gated channel</keyword>
<evidence type="ECO:0000256" key="17">
    <source>
        <dbReference type="ARBA" id="ARBA00023228"/>
    </source>
</evidence>
<dbReference type="PANTHER" id="PTHR46474">
    <property type="entry name" value="TWO PORE CALCIUM CHANNEL PROTEIN 1"/>
    <property type="match status" value="1"/>
</dbReference>
<keyword evidence="9" id="KW-0677">Repeat</keyword>
<gene>
    <name evidence="27" type="primary">tpcn1</name>
</gene>
<evidence type="ECO:0000256" key="13">
    <source>
        <dbReference type="ARBA" id="ARBA00022989"/>
    </source>
</evidence>
<dbReference type="FunFam" id="1.10.287.70:FF:000071">
    <property type="entry name" value="Two pore calcium channel protein 1"/>
    <property type="match status" value="1"/>
</dbReference>
<evidence type="ECO:0000256" key="4">
    <source>
        <dbReference type="ARBA" id="ARBA00009286"/>
    </source>
</evidence>
<dbReference type="InterPro" id="IPR005821">
    <property type="entry name" value="Ion_trans_dom"/>
</dbReference>
<evidence type="ECO:0000256" key="8">
    <source>
        <dbReference type="ARBA" id="ARBA00022692"/>
    </source>
</evidence>
<evidence type="ECO:0000256" key="14">
    <source>
        <dbReference type="ARBA" id="ARBA00023054"/>
    </source>
</evidence>
<dbReference type="GO" id="GO:0031901">
    <property type="term" value="C:early endosome membrane"/>
    <property type="evidence" value="ECO:0007669"/>
    <property type="project" value="UniProtKB-SubCell"/>
</dbReference>
<evidence type="ECO:0000256" key="23">
    <source>
        <dbReference type="ARBA" id="ARBA00081391"/>
    </source>
</evidence>
<feature type="region of interest" description="Disordered" evidence="24">
    <location>
        <begin position="664"/>
        <end position="705"/>
    </location>
</feature>
<dbReference type="GO" id="GO:0097682">
    <property type="term" value="F:intracellularly phosphatidylinositol-3,5-bisphosphate-gated monatomic cation channel activity"/>
    <property type="evidence" value="ECO:0007669"/>
    <property type="project" value="UniProtKB-ARBA"/>
</dbReference>
<keyword evidence="28" id="KW-1185">Reference proteome</keyword>
<feature type="transmembrane region" description="Helical" evidence="25">
    <location>
        <begin position="177"/>
        <end position="199"/>
    </location>
</feature>
<dbReference type="GO" id="GO:0055038">
    <property type="term" value="C:recycling endosome membrane"/>
    <property type="evidence" value="ECO:0007669"/>
    <property type="project" value="UniProtKB-SubCell"/>
</dbReference>
<organism evidence="27 28">
    <name type="scientific">Echeneis naucrates</name>
    <name type="common">Live sharksucker</name>
    <dbReference type="NCBI Taxonomy" id="173247"/>
    <lineage>
        <taxon>Eukaryota</taxon>
        <taxon>Metazoa</taxon>
        <taxon>Chordata</taxon>
        <taxon>Craniata</taxon>
        <taxon>Vertebrata</taxon>
        <taxon>Euteleostomi</taxon>
        <taxon>Actinopterygii</taxon>
        <taxon>Neopterygii</taxon>
        <taxon>Teleostei</taxon>
        <taxon>Neoteleostei</taxon>
        <taxon>Acanthomorphata</taxon>
        <taxon>Carangaria</taxon>
        <taxon>Carangiformes</taxon>
        <taxon>Echeneidae</taxon>
        <taxon>Echeneis</taxon>
    </lineage>
</organism>
<evidence type="ECO:0000256" key="18">
    <source>
        <dbReference type="ARBA" id="ARBA00023303"/>
    </source>
</evidence>
<evidence type="ECO:0000256" key="16">
    <source>
        <dbReference type="ARBA" id="ARBA00023136"/>
    </source>
</evidence>
<comment type="subunit">
    <text evidence="22">Dimer. Interacts with MTOR; the interaction is required for TPCN1 ATP sensitivity. Interacts with STX7, STX8 and STX12. Interacts with JPT2. Found in a complex with LSM12, TPCN1 and TPCN2.</text>
</comment>
<feature type="transmembrane region" description="Helical" evidence="25">
    <location>
        <begin position="443"/>
        <end position="462"/>
    </location>
</feature>
<evidence type="ECO:0000256" key="25">
    <source>
        <dbReference type="SAM" id="Phobius"/>
    </source>
</evidence>
<comment type="catalytic activity">
    <reaction evidence="19">
        <text>Ca(2+)(in) = Ca(2+)(out)</text>
        <dbReference type="Rhea" id="RHEA:29671"/>
        <dbReference type="ChEBI" id="CHEBI:29108"/>
    </reaction>
    <physiologicalReaction direction="right-to-left" evidence="19">
        <dbReference type="Rhea" id="RHEA:29673"/>
    </physiologicalReaction>
</comment>
<feature type="transmembrane region" description="Helical" evidence="25">
    <location>
        <begin position="353"/>
        <end position="371"/>
    </location>
</feature>
<feature type="transmembrane region" description="Helical" evidence="25">
    <location>
        <begin position="321"/>
        <end position="341"/>
    </location>
</feature>
<feature type="transmembrane region" description="Helical" evidence="25">
    <location>
        <begin position="109"/>
        <end position="130"/>
    </location>
</feature>
<comment type="function">
    <text evidence="21">Intracellular channel initially characterized as a non-selective Ca(2+)-permeable channel activated by NAADP (nicotinic acid adenine dinucleotide phosphate), it is also a voltage-gated highly-selective Na(+) channel activated directly by PI(3,5)P2 (phosphatidylinositol 3,5-bisphosphate) that senses pH changes and confers electrical excitability to organelles. Localizes to the early and recycling endosomes membranes where it plays a role in the uptake and processing of proteins and regulates organellar membrane excitability, membrane trafficking and pH homeostasis. Ion selectivity is not fixed but rather agonist-dependent and under defined ionic conditions, can be readily activated by both NAADP and PI(3,5)P2. Required for mTOR-dependent nutrient sensing.</text>
</comment>
<feature type="transmembrane region" description="Helical" evidence="25">
    <location>
        <begin position="383"/>
        <end position="401"/>
    </location>
</feature>
<evidence type="ECO:0000256" key="3">
    <source>
        <dbReference type="ARBA" id="ARBA00004520"/>
    </source>
</evidence>
<dbReference type="FunFam" id="1.10.287.70:FF:000062">
    <property type="entry name" value="Two pore calcium channel protein 1"/>
    <property type="match status" value="1"/>
</dbReference>